<protein>
    <submittedName>
        <fullName evidence="2">Putative membrane protein</fullName>
    </submittedName>
</protein>
<feature type="transmembrane region" description="Helical" evidence="1">
    <location>
        <begin position="20"/>
        <end position="41"/>
    </location>
</feature>
<evidence type="ECO:0000256" key="1">
    <source>
        <dbReference type="SAM" id="Phobius"/>
    </source>
</evidence>
<accession>M4HNR1</accession>
<dbReference type="Proteomes" id="UP000011865">
    <property type="component" value="Segment"/>
</dbReference>
<proteinExistence type="predicted"/>
<keyword evidence="3" id="KW-1185">Reference proteome</keyword>
<gene>
    <name evidence="2" type="primary">orf192A</name>
</gene>
<dbReference type="EMBL" id="JX094431">
    <property type="protein sequence ID" value="AFQ96501.1"/>
    <property type="molecule type" value="Genomic_DNA"/>
</dbReference>
<sequence>MLVVNLRARDFYKRENYETFWRFLLGMVICTFILFPIAFFLKLVDKITGN</sequence>
<evidence type="ECO:0000313" key="2">
    <source>
        <dbReference type="EMBL" id="AFQ96501.1"/>
    </source>
</evidence>
<evidence type="ECO:0000313" key="3">
    <source>
        <dbReference type="Proteomes" id="UP000011865"/>
    </source>
</evidence>
<reference evidence="2 3" key="1">
    <citation type="journal article" date="2013" name="Virol. J.">
        <title>Genome sequence and analysis of a broad-host range lytic bacteriophage that infects the Bacillus cereus group.</title>
        <authorList>
            <person name="El-Arabi T.F."/>
            <person name="Griffiths M.W."/>
            <person name="She Y.M."/>
            <person name="Villegas A."/>
            <person name="Lingohr E.J."/>
            <person name="Kropinski A.M."/>
        </authorList>
    </citation>
    <scope>NUCLEOTIDE SEQUENCE [LARGE SCALE GENOMIC DNA]</scope>
</reference>
<organism evidence="2 3">
    <name type="scientific">Bacillus phage vB_BceM_Bc431v3</name>
    <dbReference type="NCBI Taxonomy" id="1195072"/>
    <lineage>
        <taxon>Viruses</taxon>
        <taxon>Duplodnaviria</taxon>
        <taxon>Heunggongvirae</taxon>
        <taxon>Uroviricota</taxon>
        <taxon>Caudoviricetes</taxon>
        <taxon>Herelleviridae</taxon>
        <taxon>Bastillevirinae</taxon>
        <taxon>Caeruleovirus</taxon>
        <taxon>Caeruleovirus Bc431</taxon>
    </lineage>
</organism>
<keyword evidence="1" id="KW-0812">Transmembrane</keyword>
<keyword evidence="1" id="KW-0472">Membrane</keyword>
<dbReference type="RefSeq" id="YP_007677091.1">
    <property type="nucleotide sequence ID" value="NC_020873.1"/>
</dbReference>
<name>M4HNR1_9CAUD</name>
<keyword evidence="1" id="KW-1133">Transmembrane helix</keyword>
<dbReference type="GeneID" id="15041950"/>
<dbReference type="KEGG" id="vg:15041950"/>
<dbReference type="OrthoDB" id="27838at10239"/>